<keyword evidence="6 10" id="KW-0812">Transmembrane</keyword>
<dbReference type="Proteomes" id="UP000318141">
    <property type="component" value="Unassembled WGS sequence"/>
</dbReference>
<gene>
    <name evidence="13" type="ORF">L602_002500000440</name>
</gene>
<dbReference type="NCBIfam" id="TIGR01352">
    <property type="entry name" value="tonB_Cterm"/>
    <property type="match status" value="1"/>
</dbReference>
<evidence type="ECO:0000313" key="13">
    <source>
        <dbReference type="EMBL" id="TWG85443.1"/>
    </source>
</evidence>
<evidence type="ECO:0000256" key="7">
    <source>
        <dbReference type="ARBA" id="ARBA00022927"/>
    </source>
</evidence>
<keyword evidence="7 10" id="KW-0653">Protein transport</keyword>
<dbReference type="GO" id="GO:0055085">
    <property type="term" value="P:transmembrane transport"/>
    <property type="evidence" value="ECO:0007669"/>
    <property type="project" value="InterPro"/>
</dbReference>
<dbReference type="GO" id="GO:0015891">
    <property type="term" value="P:siderophore transport"/>
    <property type="evidence" value="ECO:0007669"/>
    <property type="project" value="InterPro"/>
</dbReference>
<feature type="compositionally biased region" description="Pro residues" evidence="11">
    <location>
        <begin position="59"/>
        <end position="76"/>
    </location>
</feature>
<dbReference type="InterPro" id="IPR006260">
    <property type="entry name" value="TonB/TolA_C"/>
</dbReference>
<sequence length="233" mass="24919">MAQISRYLPSLMFDQRFLKITLAVLLFHAGLLYLIQSGLGRKMTEAVIAPEIIARIIPMEPPKPAAEPPKPTPKPETPPKEVKVTKPRPEPKPRPQPKPEPVPMLPPSPTAVEAPPPPPEPPAPPAPEPAPPPPPPVAAGPRAVGIGEIQCSSPQAAYPSQSRRMGETGKAVIRLTTDETGRVVKTAVVTSSGSSRLDQAAVDAVQRMRCKPYVENGRAVAVTAQQPIVFELN</sequence>
<keyword evidence="3 10" id="KW-0813">Transport</keyword>
<proteinExistence type="inferred from homology"/>
<evidence type="ECO:0000256" key="9">
    <source>
        <dbReference type="ARBA" id="ARBA00023136"/>
    </source>
</evidence>
<keyword evidence="5 10" id="KW-0997">Cell inner membrane</keyword>
<dbReference type="GO" id="GO:0015031">
    <property type="term" value="P:protein transport"/>
    <property type="evidence" value="ECO:0007669"/>
    <property type="project" value="UniProtKB-UniRule"/>
</dbReference>
<comment type="subcellular location">
    <subcellularLocation>
        <location evidence="1 10">Cell inner membrane</location>
        <topology evidence="1 10">Single-pass membrane protein</topology>
        <orientation evidence="1 10">Periplasmic side</orientation>
    </subcellularLocation>
</comment>
<evidence type="ECO:0000256" key="1">
    <source>
        <dbReference type="ARBA" id="ARBA00004383"/>
    </source>
</evidence>
<dbReference type="SUPFAM" id="SSF74653">
    <property type="entry name" value="TolA/TonB C-terminal domain"/>
    <property type="match status" value="1"/>
</dbReference>
<dbReference type="PANTHER" id="PTHR33446">
    <property type="entry name" value="PROTEIN TONB-RELATED"/>
    <property type="match status" value="1"/>
</dbReference>
<organism evidence="13 14">
    <name type="scientific">Cupriavidus gilardii J11</name>
    <dbReference type="NCBI Taxonomy" id="936133"/>
    <lineage>
        <taxon>Bacteria</taxon>
        <taxon>Pseudomonadati</taxon>
        <taxon>Pseudomonadota</taxon>
        <taxon>Betaproteobacteria</taxon>
        <taxon>Burkholderiales</taxon>
        <taxon>Burkholderiaceae</taxon>
        <taxon>Cupriavidus</taxon>
    </lineage>
</organism>
<dbReference type="AlphaFoldDB" id="A0A562BKE2"/>
<feature type="region of interest" description="Disordered" evidence="11">
    <location>
        <begin position="59"/>
        <end position="142"/>
    </location>
</feature>
<dbReference type="GO" id="GO:0030288">
    <property type="term" value="C:outer membrane-bounded periplasmic space"/>
    <property type="evidence" value="ECO:0007669"/>
    <property type="project" value="InterPro"/>
</dbReference>
<dbReference type="Pfam" id="PF03544">
    <property type="entry name" value="TonB_C"/>
    <property type="match status" value="1"/>
</dbReference>
<dbReference type="InterPro" id="IPR003538">
    <property type="entry name" value="TonB"/>
</dbReference>
<evidence type="ECO:0000256" key="8">
    <source>
        <dbReference type="ARBA" id="ARBA00022989"/>
    </source>
</evidence>
<feature type="domain" description="TonB C-terminal" evidence="12">
    <location>
        <begin position="143"/>
        <end position="233"/>
    </location>
</feature>
<keyword evidence="9 10" id="KW-0472">Membrane</keyword>
<dbReference type="GO" id="GO:0098797">
    <property type="term" value="C:plasma membrane protein complex"/>
    <property type="evidence" value="ECO:0007669"/>
    <property type="project" value="TreeGrafter"/>
</dbReference>
<dbReference type="GO" id="GO:0031992">
    <property type="term" value="F:energy transducer activity"/>
    <property type="evidence" value="ECO:0007669"/>
    <property type="project" value="InterPro"/>
</dbReference>
<comment type="caution">
    <text evidence="13">The sequence shown here is derived from an EMBL/GenBank/DDBJ whole genome shotgun (WGS) entry which is preliminary data.</text>
</comment>
<evidence type="ECO:0000256" key="11">
    <source>
        <dbReference type="SAM" id="MobiDB-lite"/>
    </source>
</evidence>
<dbReference type="PROSITE" id="PS52015">
    <property type="entry name" value="TONB_CTD"/>
    <property type="match status" value="1"/>
</dbReference>
<accession>A0A562BKE2</accession>
<name>A0A562BKE2_9BURK</name>
<keyword evidence="8 10" id="KW-1133">Transmembrane helix</keyword>
<evidence type="ECO:0000256" key="10">
    <source>
        <dbReference type="RuleBase" id="RU362123"/>
    </source>
</evidence>
<dbReference type="InterPro" id="IPR037682">
    <property type="entry name" value="TonB_C"/>
</dbReference>
<feature type="compositionally biased region" description="Pro residues" evidence="11">
    <location>
        <begin position="94"/>
        <end position="138"/>
    </location>
</feature>
<evidence type="ECO:0000256" key="5">
    <source>
        <dbReference type="ARBA" id="ARBA00022519"/>
    </source>
</evidence>
<protein>
    <recommendedName>
        <fullName evidence="10">Protein TonB</fullName>
    </recommendedName>
</protein>
<comment type="function">
    <text evidence="10">Interacts with outer membrane receptor proteins that carry out high-affinity binding and energy dependent uptake into the periplasmic space of specific substrates. It could act to transduce energy from the cytoplasmic membrane to specific energy-requiring processes in the outer membrane, resulting in the release into the periplasm of ligands bound by these outer membrane proteins.</text>
</comment>
<feature type="compositionally biased region" description="Basic and acidic residues" evidence="11">
    <location>
        <begin position="77"/>
        <end position="93"/>
    </location>
</feature>
<evidence type="ECO:0000256" key="6">
    <source>
        <dbReference type="ARBA" id="ARBA00022692"/>
    </source>
</evidence>
<reference evidence="13 14" key="1">
    <citation type="submission" date="2019-07" db="EMBL/GenBank/DDBJ databases">
        <title>Genome sequencing of lignin-degrading bacterial isolates.</title>
        <authorList>
            <person name="Gladden J."/>
        </authorList>
    </citation>
    <scope>NUCLEOTIDE SEQUENCE [LARGE SCALE GENOMIC DNA]</scope>
    <source>
        <strain evidence="13 14">J11</strain>
    </source>
</reference>
<evidence type="ECO:0000256" key="2">
    <source>
        <dbReference type="ARBA" id="ARBA00006555"/>
    </source>
</evidence>
<evidence type="ECO:0000256" key="3">
    <source>
        <dbReference type="ARBA" id="ARBA00022448"/>
    </source>
</evidence>
<keyword evidence="10" id="KW-0735">Signal-anchor</keyword>
<feature type="transmembrane region" description="Helical" evidence="10">
    <location>
        <begin position="17"/>
        <end position="35"/>
    </location>
</feature>
<keyword evidence="4 10" id="KW-1003">Cell membrane</keyword>
<evidence type="ECO:0000313" key="14">
    <source>
        <dbReference type="Proteomes" id="UP000318141"/>
    </source>
</evidence>
<dbReference type="PANTHER" id="PTHR33446:SF2">
    <property type="entry name" value="PROTEIN TONB"/>
    <property type="match status" value="1"/>
</dbReference>
<dbReference type="EMBL" id="VLJN01000018">
    <property type="protein sequence ID" value="TWG85443.1"/>
    <property type="molecule type" value="Genomic_DNA"/>
</dbReference>
<keyword evidence="14" id="KW-1185">Reference proteome</keyword>
<dbReference type="PRINTS" id="PR01374">
    <property type="entry name" value="TONBPROTEIN"/>
</dbReference>
<evidence type="ECO:0000259" key="12">
    <source>
        <dbReference type="PROSITE" id="PS52015"/>
    </source>
</evidence>
<dbReference type="InterPro" id="IPR051045">
    <property type="entry name" value="TonB-dependent_transducer"/>
</dbReference>
<comment type="similarity">
    <text evidence="2 10">Belongs to the TonB family.</text>
</comment>
<evidence type="ECO:0000256" key="4">
    <source>
        <dbReference type="ARBA" id="ARBA00022475"/>
    </source>
</evidence>
<dbReference type="Gene3D" id="3.30.1150.10">
    <property type="match status" value="1"/>
</dbReference>